<dbReference type="PANTHER" id="PTHR12369">
    <property type="entry name" value="CHONDROITIN SYNTHASE"/>
    <property type="match status" value="1"/>
</dbReference>
<dbReference type="EC" id="2.4.1.-" evidence="9"/>
<dbReference type="InterPro" id="IPR029044">
    <property type="entry name" value="Nucleotide-diphossugar_trans"/>
</dbReference>
<evidence type="ECO:0000256" key="5">
    <source>
        <dbReference type="ARBA" id="ARBA00022968"/>
    </source>
</evidence>
<comment type="caution">
    <text evidence="11">The sequence shown here is derived from an EMBL/GenBank/DDBJ whole genome shotgun (WGS) entry which is preliminary data.</text>
</comment>
<keyword evidence="3 9" id="KW-0808">Transferase</keyword>
<dbReference type="InterPro" id="IPR051227">
    <property type="entry name" value="CS_glycosyltransferase"/>
</dbReference>
<keyword evidence="8" id="KW-0472">Membrane</keyword>
<dbReference type="Proteomes" id="UP001249851">
    <property type="component" value="Unassembled WGS sequence"/>
</dbReference>
<dbReference type="InterPro" id="IPR037524">
    <property type="entry name" value="PA14/GLEYA"/>
</dbReference>
<sequence>MSRILDSISSVFSILALMFIYQQLKGKYFSETNKIYSKENAKDFQKSSQALYYVDGNIVNGKLAVEVWNDICGRKLSSLVNSPFFPQFSDDVYFISETAAKINRTNVGQCVKGYLIPKETGYYKFVLYSNAGSELWFGANESLGSLKLAASVASRDSMGGAPVGKVRYDSQISDDFFLERGNMYPLEMIHIQGSKDDFVELHWIRPGKHYLELITSEYLHFANFPQTSKIARPSKATRPAVVTKTNFHLLAFLTEGIAKRVLPVCESKLPVLTRPDVGTIHDQSEVEEITMITDAKNEDWRENKEAENVVQLFMKEMEQKFPKRYTIVRLLNLERLHADEADGSALYLLEIELACEALQYTERLIEYIYLKNDEDKNATGKGSQLCYPRELGWNKETEIHLIVAVNYEGQRLHRFIEKLEAIFKEGLEVYFQLVIVHSGKSRLDVASILQKSLLQKYVVYELEGEFSQSRAINQGIKLVQDPSHIVLTADAHMDLPVSVFEDCRKHCIEGKMIYTPVLYALNCGAYPDNPQGSWHNHSYQVIAMYKSDWDRLGGFDERATNEQAAWDLVRRTLTLGLRLARVKSPNLFRLFYSESLDSNKPTNV</sequence>
<evidence type="ECO:0000256" key="6">
    <source>
        <dbReference type="ARBA" id="ARBA00022989"/>
    </source>
</evidence>
<evidence type="ECO:0000256" key="1">
    <source>
        <dbReference type="ARBA" id="ARBA00004447"/>
    </source>
</evidence>
<dbReference type="Gene3D" id="3.90.550.10">
    <property type="entry name" value="Spore Coat Polysaccharide Biosynthesis Protein SpsA, Chain A"/>
    <property type="match status" value="1"/>
</dbReference>
<accession>A0AAD9QSE9</accession>
<evidence type="ECO:0000259" key="10">
    <source>
        <dbReference type="PROSITE" id="PS51820"/>
    </source>
</evidence>
<keyword evidence="7 9" id="KW-0333">Golgi apparatus</keyword>
<keyword evidence="12" id="KW-1185">Reference proteome</keyword>
<dbReference type="InterPro" id="IPR008428">
    <property type="entry name" value="Chond_GalNAc"/>
</dbReference>
<evidence type="ECO:0000313" key="12">
    <source>
        <dbReference type="Proteomes" id="UP001249851"/>
    </source>
</evidence>
<dbReference type="EMBL" id="JARQWQ010000016">
    <property type="protein sequence ID" value="KAK2566531.1"/>
    <property type="molecule type" value="Genomic_DNA"/>
</dbReference>
<evidence type="ECO:0000256" key="8">
    <source>
        <dbReference type="ARBA" id="ARBA00023136"/>
    </source>
</evidence>
<evidence type="ECO:0000256" key="4">
    <source>
        <dbReference type="ARBA" id="ARBA00022692"/>
    </source>
</evidence>
<dbReference type="AlphaFoldDB" id="A0AAD9QSE9"/>
<dbReference type="PANTHER" id="PTHR12369:SF5">
    <property type="entry name" value="HEXOSYLTRANSFERASE"/>
    <property type="match status" value="1"/>
</dbReference>
<dbReference type="GO" id="GO:0032580">
    <property type="term" value="C:Golgi cisterna membrane"/>
    <property type="evidence" value="ECO:0007669"/>
    <property type="project" value="UniProtKB-SubCell"/>
</dbReference>
<dbReference type="Pfam" id="PF05679">
    <property type="entry name" value="CHGN"/>
    <property type="match status" value="1"/>
</dbReference>
<evidence type="ECO:0000256" key="9">
    <source>
        <dbReference type="RuleBase" id="RU364016"/>
    </source>
</evidence>
<keyword evidence="5 9" id="KW-0735">Signal-anchor</keyword>
<dbReference type="Gene3D" id="2.60.120.1560">
    <property type="match status" value="1"/>
</dbReference>
<evidence type="ECO:0000256" key="3">
    <source>
        <dbReference type="ARBA" id="ARBA00022679"/>
    </source>
</evidence>
<comment type="similarity">
    <text evidence="2 9">Belongs to the chondroitin N-acetylgalactosaminyltransferase family.</text>
</comment>
<dbReference type="SUPFAM" id="SSF53448">
    <property type="entry name" value="Nucleotide-diphospho-sugar transferases"/>
    <property type="match status" value="1"/>
</dbReference>
<protein>
    <recommendedName>
        <fullName evidence="9">Hexosyltransferase</fullName>
        <ecNumber evidence="9">2.4.1.-</ecNumber>
    </recommendedName>
</protein>
<comment type="subcellular location">
    <subcellularLocation>
        <location evidence="1 9">Golgi apparatus</location>
        <location evidence="1 9">Golgi stack membrane</location>
        <topology evidence="1 9">Single-pass type II membrane protein</topology>
    </subcellularLocation>
</comment>
<proteinExistence type="inferred from homology"/>
<organism evidence="11 12">
    <name type="scientific">Acropora cervicornis</name>
    <name type="common">Staghorn coral</name>
    <dbReference type="NCBI Taxonomy" id="6130"/>
    <lineage>
        <taxon>Eukaryota</taxon>
        <taxon>Metazoa</taxon>
        <taxon>Cnidaria</taxon>
        <taxon>Anthozoa</taxon>
        <taxon>Hexacorallia</taxon>
        <taxon>Scleractinia</taxon>
        <taxon>Astrocoeniina</taxon>
        <taxon>Acroporidae</taxon>
        <taxon>Acropora</taxon>
    </lineage>
</organism>
<keyword evidence="4" id="KW-0812">Transmembrane</keyword>
<dbReference type="GO" id="GO:0008376">
    <property type="term" value="F:acetylgalactosaminyltransferase activity"/>
    <property type="evidence" value="ECO:0007669"/>
    <property type="project" value="InterPro"/>
</dbReference>
<feature type="domain" description="PA14" evidence="10">
    <location>
        <begin position="58"/>
        <end position="218"/>
    </location>
</feature>
<evidence type="ECO:0000313" key="11">
    <source>
        <dbReference type="EMBL" id="KAK2566531.1"/>
    </source>
</evidence>
<reference evidence="11" key="1">
    <citation type="journal article" date="2023" name="G3 (Bethesda)">
        <title>Whole genome assembly and annotation of the endangered Caribbean coral Acropora cervicornis.</title>
        <authorList>
            <person name="Selwyn J.D."/>
            <person name="Vollmer S.V."/>
        </authorList>
    </citation>
    <scope>NUCLEOTIDE SEQUENCE</scope>
    <source>
        <strain evidence="11">K2</strain>
    </source>
</reference>
<reference evidence="11" key="2">
    <citation type="journal article" date="2023" name="Science">
        <title>Genomic signatures of disease resistance in endangered staghorn corals.</title>
        <authorList>
            <person name="Vollmer S.V."/>
            <person name="Selwyn J.D."/>
            <person name="Despard B.A."/>
            <person name="Roesel C.L."/>
        </authorList>
    </citation>
    <scope>NUCLEOTIDE SEQUENCE</scope>
    <source>
        <strain evidence="11">K2</strain>
    </source>
</reference>
<dbReference type="PROSITE" id="PS51820">
    <property type="entry name" value="PA14"/>
    <property type="match status" value="1"/>
</dbReference>
<evidence type="ECO:0000256" key="7">
    <source>
        <dbReference type="ARBA" id="ARBA00023034"/>
    </source>
</evidence>
<evidence type="ECO:0000256" key="2">
    <source>
        <dbReference type="ARBA" id="ARBA00009239"/>
    </source>
</evidence>
<keyword evidence="6" id="KW-1133">Transmembrane helix</keyword>
<name>A0AAD9QSE9_ACRCE</name>
<gene>
    <name evidence="11" type="ORF">P5673_009152</name>
</gene>